<organism evidence="1">
    <name type="scientific">marine sediment metagenome</name>
    <dbReference type="NCBI Taxonomy" id="412755"/>
    <lineage>
        <taxon>unclassified sequences</taxon>
        <taxon>metagenomes</taxon>
        <taxon>ecological metagenomes</taxon>
    </lineage>
</organism>
<accession>A0A0F9JIG8</accession>
<dbReference type="EMBL" id="LAZR01009951">
    <property type="protein sequence ID" value="KKM69664.1"/>
    <property type="molecule type" value="Genomic_DNA"/>
</dbReference>
<dbReference type="AlphaFoldDB" id="A0A0F9JIG8"/>
<protein>
    <submittedName>
        <fullName evidence="1">Uncharacterized protein</fullName>
    </submittedName>
</protein>
<sequence>MYLNFSILGRTLSFKIVNDKVFNISFLIVKKPDKETYGVTSRCFDGSHSIFLDYDGLTFEEMTDELENIIYEFGLSSFYIFKNDTDKSFHAICLDKFRMYEAMDIISYTSADKGFKKAPILFKQRRWVLRVSPKGKRKKPEYLATIKSDNNAYEKSTAHRIFLEANYNMKIGKLKMEDGFDEFIDICRYNTGANC</sequence>
<name>A0A0F9JIG8_9ZZZZ</name>
<comment type="caution">
    <text evidence="1">The sequence shown here is derived from an EMBL/GenBank/DDBJ whole genome shotgun (WGS) entry which is preliminary data.</text>
</comment>
<reference evidence="1" key="1">
    <citation type="journal article" date="2015" name="Nature">
        <title>Complex archaea that bridge the gap between prokaryotes and eukaryotes.</title>
        <authorList>
            <person name="Spang A."/>
            <person name="Saw J.H."/>
            <person name="Jorgensen S.L."/>
            <person name="Zaremba-Niedzwiedzka K."/>
            <person name="Martijn J."/>
            <person name="Lind A.E."/>
            <person name="van Eijk R."/>
            <person name="Schleper C."/>
            <person name="Guy L."/>
            <person name="Ettema T.J."/>
        </authorList>
    </citation>
    <scope>NUCLEOTIDE SEQUENCE</scope>
</reference>
<gene>
    <name evidence="1" type="ORF">LCGC14_1448600</name>
</gene>
<evidence type="ECO:0000313" key="1">
    <source>
        <dbReference type="EMBL" id="KKM69664.1"/>
    </source>
</evidence>
<proteinExistence type="predicted"/>